<evidence type="ECO:0000256" key="11">
    <source>
        <dbReference type="ARBA" id="ARBA00022975"/>
    </source>
</evidence>
<feature type="domain" description="Aspartate/glutamate/uridylate kinase" evidence="14">
    <location>
        <begin position="4"/>
        <end position="206"/>
    </location>
</feature>
<evidence type="ECO:0000256" key="3">
    <source>
        <dbReference type="ARBA" id="ARBA00007614"/>
    </source>
</evidence>
<evidence type="ECO:0000256" key="5">
    <source>
        <dbReference type="ARBA" id="ARBA00016403"/>
    </source>
</evidence>
<dbReference type="AlphaFoldDB" id="A0A644VWG4"/>
<gene>
    <name evidence="15" type="ORF">SDC9_41923</name>
</gene>
<comment type="pathway">
    <text evidence="2">Pyrimidine metabolism; CTP biosynthesis via de novo pathway; UDP from UMP (UMPK route): step 1/1.</text>
</comment>
<comment type="similarity">
    <text evidence="3">Belongs to the UMP kinase family.</text>
</comment>
<comment type="caution">
    <text evidence="15">The sequence shown here is derived from an EMBL/GenBank/DDBJ whole genome shotgun (WGS) entry which is preliminary data.</text>
</comment>
<protein>
    <recommendedName>
        <fullName evidence="5">Uridylate kinase</fullName>
        <ecNumber evidence="4">2.7.4.22</ecNumber>
    </recommendedName>
    <alternativeName>
        <fullName evidence="12">Uridine monophosphate kinase</fullName>
    </alternativeName>
</protein>
<evidence type="ECO:0000256" key="1">
    <source>
        <dbReference type="ARBA" id="ARBA00004496"/>
    </source>
</evidence>
<dbReference type="PANTHER" id="PTHR42833">
    <property type="entry name" value="URIDYLATE KINASE"/>
    <property type="match status" value="1"/>
</dbReference>
<evidence type="ECO:0000256" key="7">
    <source>
        <dbReference type="ARBA" id="ARBA00022679"/>
    </source>
</evidence>
<keyword evidence="10" id="KW-0067">ATP-binding</keyword>
<organism evidence="15">
    <name type="scientific">bioreactor metagenome</name>
    <dbReference type="NCBI Taxonomy" id="1076179"/>
    <lineage>
        <taxon>unclassified sequences</taxon>
        <taxon>metagenomes</taxon>
        <taxon>ecological metagenomes</taxon>
    </lineage>
</organism>
<keyword evidence="11" id="KW-0665">Pyrimidine biosynthesis</keyword>
<dbReference type="EC" id="2.7.4.22" evidence="4"/>
<accession>A0A644VWG4</accession>
<dbReference type="InterPro" id="IPR001048">
    <property type="entry name" value="Asp/Glu/Uridylate_kinase"/>
</dbReference>
<proteinExistence type="inferred from homology"/>
<keyword evidence="6" id="KW-0963">Cytoplasm</keyword>
<evidence type="ECO:0000256" key="13">
    <source>
        <dbReference type="ARBA" id="ARBA00047767"/>
    </source>
</evidence>
<dbReference type="PIRSF" id="PIRSF005650">
    <property type="entry name" value="Uridylate_kin"/>
    <property type="match status" value="1"/>
</dbReference>
<dbReference type="InterPro" id="IPR011818">
    <property type="entry name" value="Uridylate_kinase_arch/spir"/>
</dbReference>
<evidence type="ECO:0000256" key="10">
    <source>
        <dbReference type="ARBA" id="ARBA00022840"/>
    </source>
</evidence>
<dbReference type="SUPFAM" id="SSF53633">
    <property type="entry name" value="Carbamate kinase-like"/>
    <property type="match status" value="1"/>
</dbReference>
<evidence type="ECO:0000259" key="14">
    <source>
        <dbReference type="Pfam" id="PF00696"/>
    </source>
</evidence>
<dbReference type="GO" id="GO:0006225">
    <property type="term" value="P:UDP biosynthetic process"/>
    <property type="evidence" value="ECO:0007669"/>
    <property type="project" value="TreeGrafter"/>
</dbReference>
<dbReference type="EMBL" id="VSSQ01000480">
    <property type="protein sequence ID" value="MPL95751.1"/>
    <property type="molecule type" value="Genomic_DNA"/>
</dbReference>
<keyword evidence="8" id="KW-0547">Nucleotide-binding</keyword>
<evidence type="ECO:0000256" key="2">
    <source>
        <dbReference type="ARBA" id="ARBA00004791"/>
    </source>
</evidence>
<reference evidence="15" key="1">
    <citation type="submission" date="2019-08" db="EMBL/GenBank/DDBJ databases">
        <authorList>
            <person name="Kucharzyk K."/>
            <person name="Murdoch R.W."/>
            <person name="Higgins S."/>
            <person name="Loffler F."/>
        </authorList>
    </citation>
    <scope>NUCLEOTIDE SEQUENCE</scope>
</reference>
<evidence type="ECO:0000256" key="6">
    <source>
        <dbReference type="ARBA" id="ARBA00022490"/>
    </source>
</evidence>
<dbReference type="GO" id="GO:0005737">
    <property type="term" value="C:cytoplasm"/>
    <property type="evidence" value="ECO:0007669"/>
    <property type="project" value="UniProtKB-SubCell"/>
</dbReference>
<name>A0A644VWG4_9ZZZZ</name>
<dbReference type="Pfam" id="PF00696">
    <property type="entry name" value="AA_kinase"/>
    <property type="match status" value="1"/>
</dbReference>
<dbReference type="GO" id="GO:0044210">
    <property type="term" value="P:'de novo' CTP biosynthetic process"/>
    <property type="evidence" value="ECO:0007669"/>
    <property type="project" value="UniProtKB-UniPathway"/>
</dbReference>
<evidence type="ECO:0000256" key="12">
    <source>
        <dbReference type="ARBA" id="ARBA00032092"/>
    </source>
</evidence>
<comment type="catalytic activity">
    <reaction evidence="13">
        <text>UMP + ATP = UDP + ADP</text>
        <dbReference type="Rhea" id="RHEA:24400"/>
        <dbReference type="ChEBI" id="CHEBI:30616"/>
        <dbReference type="ChEBI" id="CHEBI:57865"/>
        <dbReference type="ChEBI" id="CHEBI:58223"/>
        <dbReference type="ChEBI" id="CHEBI:456216"/>
        <dbReference type="EC" id="2.7.4.22"/>
    </reaction>
</comment>
<dbReference type="GO" id="GO:0005524">
    <property type="term" value="F:ATP binding"/>
    <property type="evidence" value="ECO:0007669"/>
    <property type="project" value="UniProtKB-KW"/>
</dbReference>
<dbReference type="GO" id="GO:0033862">
    <property type="term" value="F:UMP kinase activity"/>
    <property type="evidence" value="ECO:0007669"/>
    <property type="project" value="UniProtKB-EC"/>
</dbReference>
<comment type="subcellular location">
    <subcellularLocation>
        <location evidence="1">Cytoplasm</location>
    </subcellularLocation>
</comment>
<keyword evidence="9" id="KW-0418">Kinase</keyword>
<keyword evidence="7" id="KW-0808">Transferase</keyword>
<sequence>MNNLAVISLGGSIIAPDKVDSAFLRQLNEALRTYLREDKSRKIILVCGGGAPARVYQQAMREIQEDIDSEELDWLGIRATHINGQLVKAMLSDFCTDNLIIDPTGHINFRGQVLVAAGWKPGFSTDNDAVILAERFEGKLIINLSNIAKVYTDDPKKNPDAKPLDSISWADYRTMVGNQWTPGKSTPFDPIASKRAEKMQMRVVCADGRNIQNTMDILYGRPFLGTVIGDGNA</sequence>
<dbReference type="PANTHER" id="PTHR42833:SF4">
    <property type="entry name" value="URIDYLATE KINASE PUMPKIN, CHLOROPLASTIC"/>
    <property type="match status" value="1"/>
</dbReference>
<evidence type="ECO:0000256" key="4">
    <source>
        <dbReference type="ARBA" id="ARBA00012899"/>
    </source>
</evidence>
<dbReference type="InterPro" id="IPR011817">
    <property type="entry name" value="Uridylate_kinase"/>
</dbReference>
<dbReference type="Gene3D" id="3.40.1160.10">
    <property type="entry name" value="Acetylglutamate kinase-like"/>
    <property type="match status" value="1"/>
</dbReference>
<dbReference type="InterPro" id="IPR036393">
    <property type="entry name" value="AceGlu_kinase-like_sf"/>
</dbReference>
<dbReference type="NCBIfam" id="TIGR02076">
    <property type="entry name" value="pyrH_arch"/>
    <property type="match status" value="1"/>
</dbReference>
<evidence type="ECO:0000256" key="9">
    <source>
        <dbReference type="ARBA" id="ARBA00022777"/>
    </source>
</evidence>
<evidence type="ECO:0000256" key="8">
    <source>
        <dbReference type="ARBA" id="ARBA00022741"/>
    </source>
</evidence>
<evidence type="ECO:0000313" key="15">
    <source>
        <dbReference type="EMBL" id="MPL95751.1"/>
    </source>
</evidence>
<dbReference type="UniPathway" id="UPA00159">
    <property type="reaction ID" value="UER00275"/>
</dbReference>